<gene>
    <name evidence="1" type="ORF">HNY73_007744</name>
</gene>
<comment type="caution">
    <text evidence="1">The sequence shown here is derived from an EMBL/GenBank/DDBJ whole genome shotgun (WGS) entry which is preliminary data.</text>
</comment>
<dbReference type="Proteomes" id="UP000807504">
    <property type="component" value="Unassembled WGS sequence"/>
</dbReference>
<evidence type="ECO:0000313" key="2">
    <source>
        <dbReference type="Proteomes" id="UP000807504"/>
    </source>
</evidence>
<protein>
    <submittedName>
        <fullName evidence="1">Uncharacterized protein</fullName>
    </submittedName>
</protein>
<name>A0A8T0FEX7_ARGBR</name>
<dbReference type="AlphaFoldDB" id="A0A8T0FEX7"/>
<evidence type="ECO:0000313" key="1">
    <source>
        <dbReference type="EMBL" id="KAF8789834.1"/>
    </source>
</evidence>
<reference evidence="1" key="1">
    <citation type="journal article" date="2020" name="bioRxiv">
        <title>Chromosome-level reference genome of the European wasp spider Argiope bruennichi: a resource for studies on range expansion and evolutionary adaptation.</title>
        <authorList>
            <person name="Sheffer M.M."/>
            <person name="Hoppe A."/>
            <person name="Krehenwinkel H."/>
            <person name="Uhl G."/>
            <person name="Kuss A.W."/>
            <person name="Jensen L."/>
            <person name="Jensen C."/>
            <person name="Gillespie R.G."/>
            <person name="Hoff K.J."/>
            <person name="Prost S."/>
        </authorList>
    </citation>
    <scope>NUCLEOTIDE SEQUENCE</scope>
</reference>
<proteinExistence type="predicted"/>
<keyword evidence="2" id="KW-1185">Reference proteome</keyword>
<accession>A0A8T0FEX7</accession>
<dbReference type="EMBL" id="JABXBU010000012">
    <property type="protein sequence ID" value="KAF8789834.1"/>
    <property type="molecule type" value="Genomic_DNA"/>
</dbReference>
<organism evidence="1 2">
    <name type="scientific">Argiope bruennichi</name>
    <name type="common">Wasp spider</name>
    <name type="synonym">Aranea bruennichi</name>
    <dbReference type="NCBI Taxonomy" id="94029"/>
    <lineage>
        <taxon>Eukaryota</taxon>
        <taxon>Metazoa</taxon>
        <taxon>Ecdysozoa</taxon>
        <taxon>Arthropoda</taxon>
        <taxon>Chelicerata</taxon>
        <taxon>Arachnida</taxon>
        <taxon>Araneae</taxon>
        <taxon>Araneomorphae</taxon>
        <taxon>Entelegynae</taxon>
        <taxon>Araneoidea</taxon>
        <taxon>Araneidae</taxon>
        <taxon>Argiope</taxon>
    </lineage>
</organism>
<sequence>MVMLTPYREEPCSNACSYCTTVEKKYDMITPVIRQIKDSVSTQIDRWSDKEVREAQLTDPDIKPILELLESLALDPVGKILQLSSDSNAIGLSGIHSIF</sequence>
<reference evidence="1" key="2">
    <citation type="submission" date="2020-06" db="EMBL/GenBank/DDBJ databases">
        <authorList>
            <person name="Sheffer M."/>
        </authorList>
    </citation>
    <scope>NUCLEOTIDE SEQUENCE</scope>
</reference>